<dbReference type="SUPFAM" id="SSF46785">
    <property type="entry name" value="Winged helix' DNA-binding domain"/>
    <property type="match status" value="1"/>
</dbReference>
<dbReference type="InterPro" id="IPR013196">
    <property type="entry name" value="HTH_11"/>
</dbReference>
<dbReference type="PIRSF" id="PIRSF016838">
    <property type="entry name" value="PafC"/>
    <property type="match status" value="1"/>
</dbReference>
<dbReference type="STRING" id="310780.SAMN05216267_1004170"/>
<dbReference type="Gene3D" id="1.10.10.10">
    <property type="entry name" value="Winged helix-like DNA-binding domain superfamily/Winged helix DNA-binding domain"/>
    <property type="match status" value="1"/>
</dbReference>
<dbReference type="InterPro" id="IPR028349">
    <property type="entry name" value="PafC-like"/>
</dbReference>
<dbReference type="InterPro" id="IPR057727">
    <property type="entry name" value="WCX_dom"/>
</dbReference>
<dbReference type="Pfam" id="PF25583">
    <property type="entry name" value="WCX"/>
    <property type="match status" value="1"/>
</dbReference>
<accession>A0A1H8FZH6</accession>
<evidence type="ECO:0000256" key="3">
    <source>
        <dbReference type="ARBA" id="ARBA00023163"/>
    </source>
</evidence>
<keyword evidence="2 5" id="KW-0238">DNA-binding</keyword>
<dbReference type="Proteomes" id="UP000181951">
    <property type="component" value="Unassembled WGS sequence"/>
</dbReference>
<feature type="domain" description="HTH deoR-type" evidence="4">
    <location>
        <begin position="21"/>
        <end position="76"/>
    </location>
</feature>
<dbReference type="GO" id="GO:0003700">
    <property type="term" value="F:DNA-binding transcription factor activity"/>
    <property type="evidence" value="ECO:0007669"/>
    <property type="project" value="InterPro"/>
</dbReference>
<protein>
    <submittedName>
        <fullName evidence="5">Predicted DNA-binding transcriptional regulator YafY, contains an HTH and WYL domains</fullName>
    </submittedName>
</protein>
<name>A0A1H8FZH6_9ACTN</name>
<dbReference type="InterPro" id="IPR001034">
    <property type="entry name" value="DeoR_HTH"/>
</dbReference>
<evidence type="ECO:0000313" key="5">
    <source>
        <dbReference type="EMBL" id="SEN37136.1"/>
    </source>
</evidence>
<dbReference type="PROSITE" id="PS51000">
    <property type="entry name" value="HTH_DEOR_2"/>
    <property type="match status" value="1"/>
</dbReference>
<dbReference type="EMBL" id="FODD01000004">
    <property type="protein sequence ID" value="SEN37136.1"/>
    <property type="molecule type" value="Genomic_DNA"/>
</dbReference>
<evidence type="ECO:0000259" key="4">
    <source>
        <dbReference type="PROSITE" id="PS51000"/>
    </source>
</evidence>
<keyword evidence="1" id="KW-0805">Transcription regulation</keyword>
<dbReference type="GO" id="GO:0003677">
    <property type="term" value="F:DNA binding"/>
    <property type="evidence" value="ECO:0007669"/>
    <property type="project" value="UniProtKB-KW"/>
</dbReference>
<dbReference type="InterPro" id="IPR036388">
    <property type="entry name" value="WH-like_DNA-bd_sf"/>
</dbReference>
<sequence length="334" mass="36443">MQDVGQLLSYKARTLDTMTDTPARLLNLLSLLQTPREWSGTELADRLAVSTRTIRRDVDRLRDLGYPVEATMGSVGGYRLVAGRALPPLLLDDEEAVAIAVGLRAAAGSAVDGIEEASLRALTKLEQVLPSRLRHRVGTLGSAVVTMTGGGPRVDPSALTVLAGAIANRECVRFAYRAGDGAETRRHAEPQRLVASGRRWYLVAWDLARDDWRIFRVDRLTGVTATGARTAPRTLPAADASEFVESKLRNLWPTAAAVVDFDAPAGVVRSKLGQAPGEVESVTDGTSRWRVDADRIDWMAVRLLMLDLPFRVQSPPALIDRLRTFGDRARRGTQ</sequence>
<evidence type="ECO:0000256" key="2">
    <source>
        <dbReference type="ARBA" id="ARBA00023125"/>
    </source>
</evidence>
<dbReference type="Pfam" id="PF13280">
    <property type="entry name" value="WYL"/>
    <property type="match status" value="1"/>
</dbReference>
<dbReference type="PROSITE" id="PS00894">
    <property type="entry name" value="HTH_DEOR_1"/>
    <property type="match status" value="1"/>
</dbReference>
<keyword evidence="6" id="KW-1185">Reference proteome</keyword>
<keyword evidence="3" id="KW-0804">Transcription</keyword>
<dbReference type="InterPro" id="IPR051534">
    <property type="entry name" value="CBASS_pafABC_assoc_protein"/>
</dbReference>
<dbReference type="InterPro" id="IPR036390">
    <property type="entry name" value="WH_DNA-bd_sf"/>
</dbReference>
<gene>
    <name evidence="5" type="ORF">SAMN05216267_1004170</name>
</gene>
<dbReference type="InterPro" id="IPR018356">
    <property type="entry name" value="Tscrpt_reg_HTH_DeoR_CS"/>
</dbReference>
<dbReference type="AlphaFoldDB" id="A0A1H8FZH6"/>
<proteinExistence type="predicted"/>
<dbReference type="InterPro" id="IPR026881">
    <property type="entry name" value="WYL_dom"/>
</dbReference>
<dbReference type="PANTHER" id="PTHR34580:SF3">
    <property type="entry name" value="PROTEIN PAFB"/>
    <property type="match status" value="1"/>
</dbReference>
<evidence type="ECO:0000313" key="6">
    <source>
        <dbReference type="Proteomes" id="UP000181951"/>
    </source>
</evidence>
<dbReference type="PROSITE" id="PS52050">
    <property type="entry name" value="WYL"/>
    <property type="match status" value="1"/>
</dbReference>
<dbReference type="PANTHER" id="PTHR34580">
    <property type="match status" value="1"/>
</dbReference>
<evidence type="ECO:0000256" key="1">
    <source>
        <dbReference type="ARBA" id="ARBA00023015"/>
    </source>
</evidence>
<reference evidence="5 6" key="1">
    <citation type="submission" date="2016-10" db="EMBL/GenBank/DDBJ databases">
        <authorList>
            <person name="de Groot N.N."/>
        </authorList>
    </citation>
    <scope>NUCLEOTIDE SEQUENCE [LARGE SCALE GENOMIC DNA]</scope>
    <source>
        <strain evidence="5 6">CGMCC 4.2026</strain>
    </source>
</reference>
<organism evidence="5 6">
    <name type="scientific">Actinacidiphila rubida</name>
    <dbReference type="NCBI Taxonomy" id="310780"/>
    <lineage>
        <taxon>Bacteria</taxon>
        <taxon>Bacillati</taxon>
        <taxon>Actinomycetota</taxon>
        <taxon>Actinomycetes</taxon>
        <taxon>Kitasatosporales</taxon>
        <taxon>Streptomycetaceae</taxon>
        <taxon>Actinacidiphila</taxon>
    </lineage>
</organism>
<dbReference type="Pfam" id="PF08279">
    <property type="entry name" value="HTH_11"/>
    <property type="match status" value="1"/>
</dbReference>